<organism evidence="2 3">
    <name type="scientific">Friedmanniomyces simplex</name>
    <dbReference type="NCBI Taxonomy" id="329884"/>
    <lineage>
        <taxon>Eukaryota</taxon>
        <taxon>Fungi</taxon>
        <taxon>Dikarya</taxon>
        <taxon>Ascomycota</taxon>
        <taxon>Pezizomycotina</taxon>
        <taxon>Dothideomycetes</taxon>
        <taxon>Dothideomycetidae</taxon>
        <taxon>Mycosphaerellales</taxon>
        <taxon>Teratosphaeriaceae</taxon>
        <taxon>Friedmanniomyces</taxon>
    </lineage>
</organism>
<accession>A0A4U0XQ75</accession>
<dbReference type="EMBL" id="NAJQ01000108">
    <property type="protein sequence ID" value="TKA78627.1"/>
    <property type="molecule type" value="Genomic_DNA"/>
</dbReference>
<comment type="caution">
    <text evidence="2">The sequence shown here is derived from an EMBL/GenBank/DDBJ whole genome shotgun (WGS) entry which is preliminary data.</text>
</comment>
<keyword evidence="3" id="KW-1185">Reference proteome</keyword>
<gene>
    <name evidence="2" type="ORF">B0A55_02673</name>
</gene>
<proteinExistence type="predicted"/>
<keyword evidence="1" id="KW-0472">Membrane</keyword>
<evidence type="ECO:0000313" key="3">
    <source>
        <dbReference type="Proteomes" id="UP000309340"/>
    </source>
</evidence>
<sequence length="434" mass="47798">MAAPLFVLEVPVEELPVPPLDPPPASPDPLEPTGLVGGTPSVPVAAEPERVLEEAEDLVEVLIVLMVLEFDIIEDCAYESRSIHPAVEMLKADIGALEVRSNIGFSSLPRSYSNTWLSDQLAFRPSSVPTNDILVVHLRTIQGHRVLADPSDPARGTEYLNPRLQGLALDLIGLTTALLLVVGLVFSVLLGDLWSTVLFVTYFFHALASLAVSVTSMMSTTDVYGGRVREDATLRYAIHQRVAGGKVVFKGRQDTLETWARMSWAFRRSPVRDTLHWSWTLTGTLSAAASVVCMVNMAGYLQLAYLGTLLLSSLGEIFATQLVRSVQRTSVHYGEVCLQGDNQYWSRAVIRSALDTDDRFSLADLPWMEFGMFPEQRLWRNLCDVLQVSKTDLNALTHEAIVARLSDGVANEKVYLSQRLASEIAEARTVAMKS</sequence>
<reference evidence="2 3" key="1">
    <citation type="submission" date="2017-03" db="EMBL/GenBank/DDBJ databases">
        <title>Genomes of endolithic fungi from Antarctica.</title>
        <authorList>
            <person name="Coleine C."/>
            <person name="Masonjones S."/>
            <person name="Stajich J.E."/>
        </authorList>
    </citation>
    <scope>NUCLEOTIDE SEQUENCE [LARGE SCALE GENOMIC DNA]</scope>
    <source>
        <strain evidence="2 3">CCFEE 5184</strain>
    </source>
</reference>
<protein>
    <submittedName>
        <fullName evidence="2">Uncharacterized protein</fullName>
    </submittedName>
</protein>
<dbReference type="OrthoDB" id="5381783at2759"/>
<keyword evidence="1" id="KW-0812">Transmembrane</keyword>
<evidence type="ECO:0000313" key="2">
    <source>
        <dbReference type="EMBL" id="TKA78627.1"/>
    </source>
</evidence>
<keyword evidence="1" id="KW-1133">Transmembrane helix</keyword>
<name>A0A4U0XQ75_9PEZI</name>
<evidence type="ECO:0000256" key="1">
    <source>
        <dbReference type="SAM" id="Phobius"/>
    </source>
</evidence>
<feature type="transmembrane region" description="Helical" evidence="1">
    <location>
        <begin position="167"/>
        <end position="190"/>
    </location>
</feature>
<dbReference type="AlphaFoldDB" id="A0A4U0XQ75"/>
<feature type="transmembrane region" description="Helical" evidence="1">
    <location>
        <begin position="196"/>
        <end position="219"/>
    </location>
</feature>
<dbReference type="STRING" id="329884.A0A4U0XQ75"/>
<dbReference type="Proteomes" id="UP000309340">
    <property type="component" value="Unassembled WGS sequence"/>
</dbReference>